<dbReference type="eggNOG" id="COG3462">
    <property type="taxonomic scope" value="Bacteria"/>
</dbReference>
<dbReference type="OrthoDB" id="1123500at2"/>
<dbReference type="PATRIC" id="fig|504832.7.peg.3309"/>
<organism evidence="3 4">
    <name type="scientific">Afipia carboxidovorans (strain ATCC 49405 / DSM 1227 / KCTC 32145 / OM5)</name>
    <name type="common">Oligotropha carboxidovorans</name>
    <dbReference type="NCBI Taxonomy" id="504832"/>
    <lineage>
        <taxon>Bacteria</taxon>
        <taxon>Pseudomonadati</taxon>
        <taxon>Pseudomonadota</taxon>
        <taxon>Alphaproteobacteria</taxon>
        <taxon>Hyphomicrobiales</taxon>
        <taxon>Nitrobacteraceae</taxon>
        <taxon>Afipia</taxon>
    </lineage>
</organism>
<keyword evidence="1" id="KW-0812">Transmembrane</keyword>
<gene>
    <name evidence="3" type="ordered locus">OCA5_c31410</name>
</gene>
<accession>F8C068</accession>
<sequence>MGHGYGSHWGMMGWGNGGFWPVGMIIWLVVIIAFIALVSWVVSTLSSRGRYADTRRTSALDTLEQRYARGEIGRDEYLQKKNDILSR</sequence>
<dbReference type="AlphaFoldDB" id="F8C068"/>
<protein>
    <recommendedName>
        <fullName evidence="2">SHOCT domain-containing protein</fullName>
    </recommendedName>
</protein>
<dbReference type="InterPro" id="IPR018649">
    <property type="entry name" value="SHOCT"/>
</dbReference>
<dbReference type="KEGG" id="ocg:OCA5_c31410"/>
<evidence type="ECO:0000313" key="3">
    <source>
        <dbReference type="EMBL" id="AEI07825.1"/>
    </source>
</evidence>
<dbReference type="HOGENOM" id="CLU_159099_0_1_5"/>
<dbReference type="STRING" id="504832.OCA5_c31410"/>
<dbReference type="RefSeq" id="WP_013913378.1">
    <property type="nucleotide sequence ID" value="NC_011386.1"/>
</dbReference>
<keyword evidence="4" id="KW-1185">Reference proteome</keyword>
<name>F8C068_AFIC5</name>
<keyword evidence="1" id="KW-1133">Transmembrane helix</keyword>
<reference evidence="3 4" key="1">
    <citation type="journal article" date="2011" name="J. Bacteriol.">
        <title>Complete genome sequences of the chemolithoautotrophic Oligotropha carboxidovorans strains OM4 and OM5.</title>
        <authorList>
            <person name="Volland S."/>
            <person name="Rachinger M."/>
            <person name="Strittmatter A."/>
            <person name="Daniel R."/>
            <person name="Gottschalk G."/>
            <person name="Meyer O."/>
        </authorList>
    </citation>
    <scope>NUCLEOTIDE SEQUENCE [LARGE SCALE GENOMIC DNA]</scope>
    <source>
        <strain evidence="4">ATCC 49405 / DSM 1227 / KCTC 32145 / OM5</strain>
    </source>
</reference>
<proteinExistence type="predicted"/>
<evidence type="ECO:0000259" key="2">
    <source>
        <dbReference type="Pfam" id="PF09851"/>
    </source>
</evidence>
<feature type="domain" description="SHOCT" evidence="2">
    <location>
        <begin position="59"/>
        <end position="85"/>
    </location>
</feature>
<keyword evidence="1" id="KW-0472">Membrane</keyword>
<evidence type="ECO:0000256" key="1">
    <source>
        <dbReference type="SAM" id="Phobius"/>
    </source>
</evidence>
<dbReference type="Proteomes" id="UP000007730">
    <property type="component" value="Chromosome"/>
</dbReference>
<feature type="transmembrane region" description="Helical" evidence="1">
    <location>
        <begin position="20"/>
        <end position="42"/>
    </location>
</feature>
<evidence type="ECO:0000313" key="4">
    <source>
        <dbReference type="Proteomes" id="UP000007730"/>
    </source>
</evidence>
<dbReference type="EMBL" id="CP002826">
    <property type="protein sequence ID" value="AEI07825.1"/>
    <property type="molecule type" value="Genomic_DNA"/>
</dbReference>
<dbReference type="Pfam" id="PF09851">
    <property type="entry name" value="SHOCT"/>
    <property type="match status" value="1"/>
</dbReference>